<evidence type="ECO:0000256" key="3">
    <source>
        <dbReference type="ARBA" id="ARBA00022475"/>
    </source>
</evidence>
<evidence type="ECO:0000256" key="6">
    <source>
        <dbReference type="ARBA" id="ARBA00022692"/>
    </source>
</evidence>
<dbReference type="InterPro" id="IPR008271">
    <property type="entry name" value="Ser/Thr_kinase_AS"/>
</dbReference>
<evidence type="ECO:0000256" key="7">
    <source>
        <dbReference type="ARBA" id="ARBA00022729"/>
    </source>
</evidence>
<comment type="catalytic activity">
    <reaction evidence="16">
        <text>L-threonyl-[protein] + ATP = O-phospho-L-threonyl-[protein] + ADP + H(+)</text>
        <dbReference type="Rhea" id="RHEA:46608"/>
        <dbReference type="Rhea" id="RHEA-COMP:11060"/>
        <dbReference type="Rhea" id="RHEA-COMP:11605"/>
        <dbReference type="ChEBI" id="CHEBI:15378"/>
        <dbReference type="ChEBI" id="CHEBI:30013"/>
        <dbReference type="ChEBI" id="CHEBI:30616"/>
        <dbReference type="ChEBI" id="CHEBI:61977"/>
        <dbReference type="ChEBI" id="CHEBI:456216"/>
        <dbReference type="EC" id="2.7.11.1"/>
    </reaction>
</comment>
<gene>
    <name evidence="22" type="ORF">SLEP1_g47958</name>
</gene>
<keyword evidence="9" id="KW-0418">Kinase</keyword>
<comment type="caution">
    <text evidence="22">The sequence shown here is derived from an EMBL/GenBank/DDBJ whole genome shotgun (WGS) entry which is preliminary data.</text>
</comment>
<dbReference type="Proteomes" id="UP001054252">
    <property type="component" value="Unassembled WGS sequence"/>
</dbReference>
<dbReference type="InterPro" id="IPR044812">
    <property type="entry name" value="CERK1/LYK3-like"/>
</dbReference>
<organism evidence="22 23">
    <name type="scientific">Rubroshorea leprosula</name>
    <dbReference type="NCBI Taxonomy" id="152421"/>
    <lineage>
        <taxon>Eukaryota</taxon>
        <taxon>Viridiplantae</taxon>
        <taxon>Streptophyta</taxon>
        <taxon>Embryophyta</taxon>
        <taxon>Tracheophyta</taxon>
        <taxon>Spermatophyta</taxon>
        <taxon>Magnoliopsida</taxon>
        <taxon>eudicotyledons</taxon>
        <taxon>Gunneridae</taxon>
        <taxon>Pentapetalae</taxon>
        <taxon>rosids</taxon>
        <taxon>malvids</taxon>
        <taxon>Malvales</taxon>
        <taxon>Dipterocarpaceae</taxon>
        <taxon>Rubroshorea</taxon>
    </lineage>
</organism>
<dbReference type="CDD" id="cd14066">
    <property type="entry name" value="STKc_IRAK"/>
    <property type="match status" value="1"/>
</dbReference>
<evidence type="ECO:0000256" key="11">
    <source>
        <dbReference type="ARBA" id="ARBA00022989"/>
    </source>
</evidence>
<dbReference type="GO" id="GO:0009617">
    <property type="term" value="P:response to bacterium"/>
    <property type="evidence" value="ECO:0007669"/>
    <property type="project" value="UniProtKB-ARBA"/>
</dbReference>
<keyword evidence="6 19" id="KW-0812">Transmembrane</keyword>
<keyword evidence="14" id="KW-0675">Receptor</keyword>
<evidence type="ECO:0000256" key="10">
    <source>
        <dbReference type="ARBA" id="ARBA00022840"/>
    </source>
</evidence>
<dbReference type="GO" id="GO:0005886">
    <property type="term" value="C:plasma membrane"/>
    <property type="evidence" value="ECO:0007669"/>
    <property type="project" value="UniProtKB-SubCell"/>
</dbReference>
<feature type="signal peptide" evidence="20">
    <location>
        <begin position="1"/>
        <end position="32"/>
    </location>
</feature>
<dbReference type="EC" id="2.7.11.1" evidence="2"/>
<dbReference type="FunFam" id="1.10.510.10:FF:000468">
    <property type="entry name" value="PTI1-like tyrosine-protein kinase 3"/>
    <property type="match status" value="1"/>
</dbReference>
<dbReference type="InterPro" id="IPR001245">
    <property type="entry name" value="Ser-Thr/Tyr_kinase_cat_dom"/>
</dbReference>
<dbReference type="GO" id="GO:0019199">
    <property type="term" value="F:transmembrane receptor protein kinase activity"/>
    <property type="evidence" value="ECO:0007669"/>
    <property type="project" value="InterPro"/>
</dbReference>
<dbReference type="InterPro" id="IPR011009">
    <property type="entry name" value="Kinase-like_dom_sf"/>
</dbReference>
<protein>
    <recommendedName>
        <fullName evidence="2">non-specific serine/threonine protein kinase</fullName>
        <ecNumber evidence="2">2.7.11.1</ecNumber>
    </recommendedName>
</protein>
<dbReference type="FunFam" id="3.30.200.20:FF:000468">
    <property type="entry name" value="LysM receptor kinase 2"/>
    <property type="match status" value="1"/>
</dbReference>
<reference evidence="22 23" key="1">
    <citation type="journal article" date="2021" name="Commun. Biol.">
        <title>The genome of Shorea leprosula (Dipterocarpaceae) highlights the ecological relevance of drought in aseasonal tropical rainforests.</title>
        <authorList>
            <person name="Ng K.K.S."/>
            <person name="Kobayashi M.J."/>
            <person name="Fawcett J.A."/>
            <person name="Hatakeyama M."/>
            <person name="Paape T."/>
            <person name="Ng C.H."/>
            <person name="Ang C.C."/>
            <person name="Tnah L.H."/>
            <person name="Lee C.T."/>
            <person name="Nishiyama T."/>
            <person name="Sese J."/>
            <person name="O'Brien M.J."/>
            <person name="Copetti D."/>
            <person name="Mohd Noor M.I."/>
            <person name="Ong R.C."/>
            <person name="Putra M."/>
            <person name="Sireger I.Z."/>
            <person name="Indrioko S."/>
            <person name="Kosugi Y."/>
            <person name="Izuno A."/>
            <person name="Isagi Y."/>
            <person name="Lee S.L."/>
            <person name="Shimizu K.K."/>
        </authorList>
    </citation>
    <scope>NUCLEOTIDE SEQUENCE [LARGE SCALE GENOMIC DNA]</scope>
    <source>
        <strain evidence="22">214</strain>
    </source>
</reference>
<dbReference type="PANTHER" id="PTHR46204">
    <property type="entry name" value="CHITIN ELICITOR RECEPTOR KINASE 1-RELATED"/>
    <property type="match status" value="1"/>
</dbReference>
<keyword evidence="10 18" id="KW-0067">ATP-binding</keyword>
<evidence type="ECO:0000313" key="23">
    <source>
        <dbReference type="Proteomes" id="UP001054252"/>
    </source>
</evidence>
<feature type="transmembrane region" description="Helical" evidence="19">
    <location>
        <begin position="236"/>
        <end position="257"/>
    </location>
</feature>
<keyword evidence="23" id="KW-1185">Reference proteome</keyword>
<comment type="catalytic activity">
    <reaction evidence="17">
        <text>L-seryl-[protein] + ATP = O-phospho-L-seryl-[protein] + ADP + H(+)</text>
        <dbReference type="Rhea" id="RHEA:17989"/>
        <dbReference type="Rhea" id="RHEA-COMP:9863"/>
        <dbReference type="Rhea" id="RHEA-COMP:11604"/>
        <dbReference type="ChEBI" id="CHEBI:15378"/>
        <dbReference type="ChEBI" id="CHEBI:29999"/>
        <dbReference type="ChEBI" id="CHEBI:30616"/>
        <dbReference type="ChEBI" id="CHEBI:83421"/>
        <dbReference type="ChEBI" id="CHEBI:456216"/>
        <dbReference type="EC" id="2.7.11.1"/>
    </reaction>
</comment>
<dbReference type="Gene3D" id="1.10.510.10">
    <property type="entry name" value="Transferase(Phosphotransferase) domain 1"/>
    <property type="match status" value="1"/>
</dbReference>
<name>A0AAV5LSB1_9ROSI</name>
<evidence type="ECO:0000256" key="19">
    <source>
        <dbReference type="SAM" id="Phobius"/>
    </source>
</evidence>
<dbReference type="GO" id="GO:0004674">
    <property type="term" value="F:protein serine/threonine kinase activity"/>
    <property type="evidence" value="ECO:0007669"/>
    <property type="project" value="UniProtKB-KW"/>
</dbReference>
<dbReference type="AlphaFoldDB" id="A0AAV5LSB1"/>
<keyword evidence="15" id="KW-0325">Glycoprotein</keyword>
<feature type="domain" description="Protein kinase" evidence="21">
    <location>
        <begin position="323"/>
        <end position="604"/>
    </location>
</feature>
<evidence type="ECO:0000256" key="5">
    <source>
        <dbReference type="ARBA" id="ARBA00022679"/>
    </source>
</evidence>
<feature type="chain" id="PRO_5043674872" description="non-specific serine/threonine protein kinase" evidence="20">
    <location>
        <begin position="33"/>
        <end position="612"/>
    </location>
</feature>
<dbReference type="InterPro" id="IPR057097">
    <property type="entry name" value="LysM_RLK3/10"/>
</dbReference>
<evidence type="ECO:0000256" key="18">
    <source>
        <dbReference type="PROSITE-ProRule" id="PRU10141"/>
    </source>
</evidence>
<evidence type="ECO:0000256" key="1">
    <source>
        <dbReference type="ARBA" id="ARBA00004162"/>
    </source>
</evidence>
<evidence type="ECO:0000256" key="16">
    <source>
        <dbReference type="ARBA" id="ARBA00047899"/>
    </source>
</evidence>
<keyword evidence="4" id="KW-0723">Serine/threonine-protein kinase</keyword>
<keyword evidence="3" id="KW-1003">Cell membrane</keyword>
<dbReference type="Pfam" id="PF23577">
    <property type="entry name" value="LysM_RLK"/>
    <property type="match status" value="1"/>
</dbReference>
<keyword evidence="11 19" id="KW-1133">Transmembrane helix</keyword>
<keyword evidence="7 20" id="KW-0732">Signal</keyword>
<evidence type="ECO:0000313" key="22">
    <source>
        <dbReference type="EMBL" id="GKV40291.1"/>
    </source>
</evidence>
<evidence type="ECO:0000256" key="17">
    <source>
        <dbReference type="ARBA" id="ARBA00048679"/>
    </source>
</evidence>
<dbReference type="PROSITE" id="PS50011">
    <property type="entry name" value="PROTEIN_KINASE_DOM"/>
    <property type="match status" value="1"/>
</dbReference>
<evidence type="ECO:0000256" key="15">
    <source>
        <dbReference type="ARBA" id="ARBA00023180"/>
    </source>
</evidence>
<keyword evidence="13" id="KW-1015">Disulfide bond</keyword>
<evidence type="ECO:0000256" key="8">
    <source>
        <dbReference type="ARBA" id="ARBA00022741"/>
    </source>
</evidence>
<dbReference type="PROSITE" id="PS00107">
    <property type="entry name" value="PROTEIN_KINASE_ATP"/>
    <property type="match status" value="1"/>
</dbReference>
<evidence type="ECO:0000256" key="13">
    <source>
        <dbReference type="ARBA" id="ARBA00023157"/>
    </source>
</evidence>
<accession>A0AAV5LSB1</accession>
<dbReference type="Pfam" id="PF07714">
    <property type="entry name" value="PK_Tyr_Ser-Thr"/>
    <property type="match status" value="1"/>
</dbReference>
<dbReference type="SMART" id="SM00220">
    <property type="entry name" value="S_TKc"/>
    <property type="match status" value="1"/>
</dbReference>
<dbReference type="EMBL" id="BPVZ01000140">
    <property type="protein sequence ID" value="GKV40291.1"/>
    <property type="molecule type" value="Genomic_DNA"/>
</dbReference>
<dbReference type="GO" id="GO:0045087">
    <property type="term" value="P:innate immune response"/>
    <property type="evidence" value="ECO:0007669"/>
    <property type="project" value="InterPro"/>
</dbReference>
<proteinExistence type="predicted"/>
<dbReference type="InterPro" id="IPR017441">
    <property type="entry name" value="Protein_kinase_ATP_BS"/>
</dbReference>
<evidence type="ECO:0000256" key="2">
    <source>
        <dbReference type="ARBA" id="ARBA00012513"/>
    </source>
</evidence>
<dbReference type="SUPFAM" id="SSF56112">
    <property type="entry name" value="Protein kinase-like (PK-like)"/>
    <property type="match status" value="1"/>
</dbReference>
<feature type="binding site" evidence="18">
    <location>
        <position position="351"/>
    </location>
    <ligand>
        <name>ATP</name>
        <dbReference type="ChEBI" id="CHEBI:30616"/>
    </ligand>
</feature>
<sequence length="612" mass="68266">MFLFSILKRKTALNLLIVFHVLVFMSCCSVQGKCRSGCDLALASYYVSDDASDDIDNISTIFKLKISEILPYNPQIKNPDYIATDDRIKLPFSCDCLNGDFLGHTFSYITRFGDTYDKVAQMVYDNLTTEDWVRRFNIYDEFHIPDYSPINVTVNCSCGDRRVSKDYGLFMTYPLRQGENLSTVAAEAGVSTEILIGYNPGVNFSAGSGLVFVPAKDQYGTFPPLKIRAAGIKRGVIASISVAVVTGALLFSVCLYVKLYKRKKVEEASHQEHYSHMDLGSGSTLKKKSETTALVTSPGPTSITVDTSVEFSYDELAKATDDFSMANKIGQGGFGSVYYAEIRGEKVAIKKMKNQASKQFLAELKVLTHVHHLNLVRLIGYCMEGSLFVVYEFMENGNLSQHLRGSGGDPLSWPTRVQIALDSARGLEYIHEHTVPVYIHRDIKSANILLDRNFRAKVADFGLTKLYEYGNSSLQTQFVGTFGYMPPEYVQCGGVSPKVDVYAFGVVLYELISAKEAVIKINEDATETMGLVALFKHVLSELDSKEDLRKLVDPKLGDNYTMDEVFKMAYLARACTQENPQHRPSMRSIVVALATLSSSNEDWLNLFMKIKP</sequence>
<dbReference type="Gene3D" id="3.30.200.20">
    <property type="entry name" value="Phosphorylase Kinase, domain 1"/>
    <property type="match status" value="1"/>
</dbReference>
<evidence type="ECO:0000256" key="14">
    <source>
        <dbReference type="ARBA" id="ARBA00023170"/>
    </source>
</evidence>
<dbReference type="InterPro" id="IPR000719">
    <property type="entry name" value="Prot_kinase_dom"/>
</dbReference>
<evidence type="ECO:0000256" key="20">
    <source>
        <dbReference type="SAM" id="SignalP"/>
    </source>
</evidence>
<dbReference type="PANTHER" id="PTHR46204:SF2">
    <property type="entry name" value="CHITIN ELICITOR RECEPTOR KINASE 1"/>
    <property type="match status" value="1"/>
</dbReference>
<comment type="subcellular location">
    <subcellularLocation>
        <location evidence="1">Cell membrane</location>
        <topology evidence="1">Single-pass membrane protein</topology>
    </subcellularLocation>
</comment>
<evidence type="ECO:0000256" key="4">
    <source>
        <dbReference type="ARBA" id="ARBA00022527"/>
    </source>
</evidence>
<evidence type="ECO:0000259" key="21">
    <source>
        <dbReference type="PROSITE" id="PS50011"/>
    </source>
</evidence>
<keyword evidence="12 19" id="KW-0472">Membrane</keyword>
<dbReference type="GO" id="GO:0005524">
    <property type="term" value="F:ATP binding"/>
    <property type="evidence" value="ECO:0007669"/>
    <property type="project" value="UniProtKB-UniRule"/>
</dbReference>
<evidence type="ECO:0000256" key="9">
    <source>
        <dbReference type="ARBA" id="ARBA00022777"/>
    </source>
</evidence>
<keyword evidence="8 18" id="KW-0547">Nucleotide-binding</keyword>
<keyword evidence="5" id="KW-0808">Transferase</keyword>
<dbReference type="PROSITE" id="PS00108">
    <property type="entry name" value="PROTEIN_KINASE_ST"/>
    <property type="match status" value="1"/>
</dbReference>
<evidence type="ECO:0000256" key="12">
    <source>
        <dbReference type="ARBA" id="ARBA00023136"/>
    </source>
</evidence>